<dbReference type="InterPro" id="IPR003594">
    <property type="entry name" value="HATPase_dom"/>
</dbReference>
<dbReference type="EnsemblBacteria" id="ABC23079">
    <property type="protein sequence ID" value="ABC23079"/>
    <property type="gene ID" value="Rru_A2279"/>
</dbReference>
<accession>Q2RS16</accession>
<dbReference type="InterPro" id="IPR036890">
    <property type="entry name" value="HATPase_C_sf"/>
</dbReference>
<evidence type="ECO:0000259" key="1">
    <source>
        <dbReference type="Pfam" id="PF13581"/>
    </source>
</evidence>
<dbReference type="Proteomes" id="UP000001929">
    <property type="component" value="Chromosome"/>
</dbReference>
<evidence type="ECO:0000313" key="3">
    <source>
        <dbReference type="Proteomes" id="UP000001929"/>
    </source>
</evidence>
<dbReference type="Pfam" id="PF13581">
    <property type="entry name" value="HATPase_c_2"/>
    <property type="match status" value="1"/>
</dbReference>
<dbReference type="EMBL" id="CP000230">
    <property type="protein sequence ID" value="ABC23079.1"/>
    <property type="molecule type" value="Genomic_DNA"/>
</dbReference>
<feature type="domain" description="Histidine kinase/HSP90-like ATPase" evidence="1">
    <location>
        <begin position="111"/>
        <end position="211"/>
    </location>
</feature>
<dbReference type="AlphaFoldDB" id="Q2RS16"/>
<dbReference type="STRING" id="269796.Rru_A2279"/>
<evidence type="ECO:0000313" key="2">
    <source>
        <dbReference type="EMBL" id="ABC23079.1"/>
    </source>
</evidence>
<dbReference type="HOGENOM" id="CLU_926880_0_0_5"/>
<organism evidence="2 3">
    <name type="scientific">Rhodospirillum rubrum (strain ATCC 11170 / ATH 1.1.1 / DSM 467 / LMG 4362 / NCIMB 8255 / S1)</name>
    <dbReference type="NCBI Taxonomy" id="269796"/>
    <lineage>
        <taxon>Bacteria</taxon>
        <taxon>Pseudomonadati</taxon>
        <taxon>Pseudomonadota</taxon>
        <taxon>Alphaproteobacteria</taxon>
        <taxon>Rhodospirillales</taxon>
        <taxon>Rhodospirillaceae</taxon>
        <taxon>Rhodospirillum</taxon>
    </lineage>
</organism>
<name>Q2RS16_RHORT</name>
<dbReference type="KEGG" id="rru:Rru_A2279"/>
<sequence>MPQVIHQLISSCDRKLPKELWIDFSTLDFTRPSGVVFISNLIQWLDAKGTKVVLEGLSPHRQSNKFLDDALFFEQHLGTKLRPYSSPRPTTIPLKKVTQAESHGWLEMDLTPWLSNHFSVPESSLREFRVCLSELFNNIADHTCCEIGSIFCQYYPNEGRILISVADFGAGIPSVVRRFSPKISSIDAILKATEDGFTTKTSPRNRGAGLHYLLQNVVLRNGGSVTIYSHNGIVSFKKEGERICPHPRVVSGFSPGTLFDIEFRKDTIEVLDDEEEDFEW</sequence>
<dbReference type="GO" id="GO:0005524">
    <property type="term" value="F:ATP binding"/>
    <property type="evidence" value="ECO:0007669"/>
    <property type="project" value="UniProtKB-KW"/>
</dbReference>
<protein>
    <submittedName>
        <fullName evidence="2">ATP-binding region, ATPase-like</fullName>
    </submittedName>
</protein>
<keyword evidence="2" id="KW-0547">Nucleotide-binding</keyword>
<dbReference type="Gene3D" id="3.30.565.10">
    <property type="entry name" value="Histidine kinase-like ATPase, C-terminal domain"/>
    <property type="match status" value="1"/>
</dbReference>
<keyword evidence="3" id="KW-1185">Reference proteome</keyword>
<dbReference type="eggNOG" id="COG2172">
    <property type="taxonomic scope" value="Bacteria"/>
</dbReference>
<keyword evidence="2" id="KW-0067">ATP-binding</keyword>
<gene>
    <name evidence="2" type="ordered locus">Rru_A2279</name>
</gene>
<dbReference type="PATRIC" id="fig|269796.9.peg.2377"/>
<reference evidence="2 3" key="1">
    <citation type="journal article" date="2011" name="Stand. Genomic Sci.">
        <title>Complete genome sequence of Rhodospirillum rubrum type strain (S1).</title>
        <authorList>
            <person name="Munk A.C."/>
            <person name="Copeland A."/>
            <person name="Lucas S."/>
            <person name="Lapidus A."/>
            <person name="Del Rio T.G."/>
            <person name="Barry K."/>
            <person name="Detter J.C."/>
            <person name="Hammon N."/>
            <person name="Israni S."/>
            <person name="Pitluck S."/>
            <person name="Brettin T."/>
            <person name="Bruce D."/>
            <person name="Han C."/>
            <person name="Tapia R."/>
            <person name="Gilna P."/>
            <person name="Schmutz J."/>
            <person name="Larimer F."/>
            <person name="Land M."/>
            <person name="Kyrpides N.C."/>
            <person name="Mavromatis K."/>
            <person name="Richardson P."/>
            <person name="Rohde M."/>
            <person name="Goker M."/>
            <person name="Klenk H.P."/>
            <person name="Zhang Y."/>
            <person name="Roberts G.P."/>
            <person name="Reslewic S."/>
            <person name="Schwartz D.C."/>
        </authorList>
    </citation>
    <scope>NUCLEOTIDE SEQUENCE [LARGE SCALE GENOMIC DNA]</scope>
    <source>
        <strain evidence="3">ATCC 11170 / ATH 1.1.1 / DSM 467 / LMG 4362 / NCIMB 8255 / S1</strain>
    </source>
</reference>
<proteinExistence type="predicted"/>
<dbReference type="SUPFAM" id="SSF55874">
    <property type="entry name" value="ATPase domain of HSP90 chaperone/DNA topoisomerase II/histidine kinase"/>
    <property type="match status" value="1"/>
</dbReference>